<evidence type="ECO:0000256" key="6">
    <source>
        <dbReference type="ARBA" id="ARBA00023062"/>
    </source>
</evidence>
<dbReference type="PANTHER" id="PTHR13914">
    <property type="entry name" value="PROLINE OXIDASE"/>
    <property type="match status" value="1"/>
</dbReference>
<reference evidence="10 11" key="1">
    <citation type="submission" date="2024-01" db="EMBL/GenBank/DDBJ databases">
        <title>The genome of the rayed Mediterranean limpet Patella caerulea (Linnaeus, 1758).</title>
        <authorList>
            <person name="Anh-Thu Weber A."/>
            <person name="Halstead-Nussloch G."/>
        </authorList>
    </citation>
    <scope>NUCLEOTIDE SEQUENCE [LARGE SCALE GENOMIC DNA]</scope>
    <source>
        <strain evidence="10">AATW-2023a</strain>
        <tissue evidence="10">Whole specimen</tissue>
    </source>
</reference>
<keyword evidence="3 8" id="KW-0285">Flavoprotein</keyword>
<evidence type="ECO:0000256" key="2">
    <source>
        <dbReference type="ARBA" id="ARBA00005869"/>
    </source>
</evidence>
<evidence type="ECO:0000313" key="11">
    <source>
        <dbReference type="Proteomes" id="UP001347796"/>
    </source>
</evidence>
<feature type="domain" description="Proline dehydrogenase" evidence="9">
    <location>
        <begin position="246"/>
        <end position="488"/>
    </location>
</feature>
<dbReference type="InterPro" id="IPR002872">
    <property type="entry name" value="Proline_DH_dom"/>
</dbReference>
<gene>
    <name evidence="10" type="ORF">SNE40_003123</name>
</gene>
<dbReference type="Gene3D" id="3.20.20.220">
    <property type="match status" value="1"/>
</dbReference>
<dbReference type="GO" id="GO:0010133">
    <property type="term" value="P:L-proline catabolic process to L-glutamate"/>
    <property type="evidence" value="ECO:0007669"/>
    <property type="project" value="TreeGrafter"/>
</dbReference>
<evidence type="ECO:0000256" key="3">
    <source>
        <dbReference type="ARBA" id="ARBA00022630"/>
    </source>
</evidence>
<evidence type="ECO:0000256" key="1">
    <source>
        <dbReference type="ARBA" id="ARBA00001974"/>
    </source>
</evidence>
<protein>
    <recommendedName>
        <fullName evidence="8">Proline dehydrogenase</fullName>
        <ecNumber evidence="8">1.5.5.2</ecNumber>
    </recommendedName>
</protein>
<keyword evidence="6 8" id="KW-0642">Proline metabolism</keyword>
<comment type="similarity">
    <text evidence="2 8">Belongs to the proline oxidase family.</text>
</comment>
<dbReference type="GO" id="GO:0005739">
    <property type="term" value="C:mitochondrion"/>
    <property type="evidence" value="ECO:0007669"/>
    <property type="project" value="TreeGrafter"/>
</dbReference>
<comment type="function">
    <text evidence="8">Converts proline to delta-1-pyrroline-5-carboxylate.</text>
</comment>
<accession>A0AAN8KD81</accession>
<dbReference type="GO" id="GO:0004657">
    <property type="term" value="F:proline dehydrogenase activity"/>
    <property type="evidence" value="ECO:0007669"/>
    <property type="project" value="UniProtKB-EC"/>
</dbReference>
<dbReference type="InterPro" id="IPR029041">
    <property type="entry name" value="FAD-linked_oxidoreductase-like"/>
</dbReference>
<dbReference type="InterPro" id="IPR015659">
    <property type="entry name" value="Proline_oxidase"/>
</dbReference>
<dbReference type="AlphaFoldDB" id="A0AAN8KD81"/>
<comment type="catalytic activity">
    <reaction evidence="8">
        <text>L-proline + a quinone = (S)-1-pyrroline-5-carboxylate + a quinol + H(+)</text>
        <dbReference type="Rhea" id="RHEA:23784"/>
        <dbReference type="ChEBI" id="CHEBI:15378"/>
        <dbReference type="ChEBI" id="CHEBI:17388"/>
        <dbReference type="ChEBI" id="CHEBI:24646"/>
        <dbReference type="ChEBI" id="CHEBI:60039"/>
        <dbReference type="ChEBI" id="CHEBI:132124"/>
        <dbReference type="EC" id="1.5.5.2"/>
    </reaction>
</comment>
<sequence length="509" mass="57629">MSSVHTKRFCDTATKAGKRFYSLRGNSENYVGSKAQRGCTWSKLSLKGQILEPHLGLAGFVRSSSGTIPGLGFPNQNQEKLTPMEFGNFKDAFKPKRTSDILRALSILQLSSYDTVVNNAEKIIELGRKLFGRRFFDFLLKNSVYKQFVGGNEFREIKECVGRLHEAGIQTMLAVPIEEDLDEKTGNKNPSTTYEKNLQLLLQCIDLEHTLQPKFPITQIRVTAIASASILAKVSQLCPNPAHTCSTIDDIANAMKTGERLTMEGLTEDESTELNEVIKRLVAIAETAKKKDVMIMVDAEYTYFNGATKLFVLCLMLRYNQDKPLICFTYQNYLKATLEKLKQDVEFINSRDVYFGLKLVRGAYMYREREIAKAKGCSDPVHDTAQDTSNMYDQSVNFLIERIASNKKCAFMAASHNEETVKHMMKKIKEYDINPGGGQIFFGQLYGMCDHVSYTLGKAGFPIYKSVPYGEIDHTLPYLVRRAQENRSIIPGARREKELLKKALWHRIS</sequence>
<organism evidence="10 11">
    <name type="scientific">Patella caerulea</name>
    <name type="common">Rayed Mediterranean limpet</name>
    <dbReference type="NCBI Taxonomy" id="87958"/>
    <lineage>
        <taxon>Eukaryota</taxon>
        <taxon>Metazoa</taxon>
        <taxon>Spiralia</taxon>
        <taxon>Lophotrochozoa</taxon>
        <taxon>Mollusca</taxon>
        <taxon>Gastropoda</taxon>
        <taxon>Patellogastropoda</taxon>
        <taxon>Patelloidea</taxon>
        <taxon>Patellidae</taxon>
        <taxon>Patella</taxon>
    </lineage>
</organism>
<dbReference type="PANTHER" id="PTHR13914:SF29">
    <property type="entry name" value="HYDROXYPROLINE DEHYDROGENASE"/>
    <property type="match status" value="1"/>
</dbReference>
<evidence type="ECO:0000313" key="10">
    <source>
        <dbReference type="EMBL" id="KAK6191430.1"/>
    </source>
</evidence>
<keyword evidence="5 8" id="KW-0560">Oxidoreductase</keyword>
<dbReference type="Pfam" id="PF01619">
    <property type="entry name" value="Pro_dh"/>
    <property type="match status" value="1"/>
</dbReference>
<name>A0AAN8KD81_PATCE</name>
<proteinExistence type="inferred from homology"/>
<keyword evidence="11" id="KW-1185">Reference proteome</keyword>
<dbReference type="GO" id="GO:0071949">
    <property type="term" value="F:FAD binding"/>
    <property type="evidence" value="ECO:0007669"/>
    <property type="project" value="TreeGrafter"/>
</dbReference>
<dbReference type="SUPFAM" id="SSF51730">
    <property type="entry name" value="FAD-linked oxidoreductase"/>
    <property type="match status" value="1"/>
</dbReference>
<evidence type="ECO:0000256" key="8">
    <source>
        <dbReference type="RuleBase" id="RU364054"/>
    </source>
</evidence>
<comment type="catalytic activity">
    <reaction evidence="7">
        <text>trans-4-hydroxy-L-proline + a quinone = (3R,5S)-1-pyrroline-3-hydroxy-5-carboxylate + a quinol + H(+)</text>
        <dbReference type="Rhea" id="RHEA:52512"/>
        <dbReference type="ChEBI" id="CHEBI:15378"/>
        <dbReference type="ChEBI" id="CHEBI:24646"/>
        <dbReference type="ChEBI" id="CHEBI:58375"/>
        <dbReference type="ChEBI" id="CHEBI:62612"/>
        <dbReference type="ChEBI" id="CHEBI:132124"/>
        <dbReference type="EC" id="1.5.5.3"/>
    </reaction>
</comment>
<dbReference type="EC" id="1.5.5.2" evidence="8"/>
<comment type="cofactor">
    <cofactor evidence="1 8">
        <name>FAD</name>
        <dbReference type="ChEBI" id="CHEBI:57692"/>
    </cofactor>
</comment>
<evidence type="ECO:0000256" key="4">
    <source>
        <dbReference type="ARBA" id="ARBA00022827"/>
    </source>
</evidence>
<evidence type="ECO:0000259" key="9">
    <source>
        <dbReference type="Pfam" id="PF01619"/>
    </source>
</evidence>
<evidence type="ECO:0000256" key="7">
    <source>
        <dbReference type="ARBA" id="ARBA00048242"/>
    </source>
</evidence>
<dbReference type="Proteomes" id="UP001347796">
    <property type="component" value="Unassembled WGS sequence"/>
</dbReference>
<evidence type="ECO:0000256" key="5">
    <source>
        <dbReference type="ARBA" id="ARBA00023002"/>
    </source>
</evidence>
<dbReference type="EMBL" id="JAZGQO010000002">
    <property type="protein sequence ID" value="KAK6191430.1"/>
    <property type="molecule type" value="Genomic_DNA"/>
</dbReference>
<keyword evidence="4 8" id="KW-0274">FAD</keyword>
<comment type="caution">
    <text evidence="10">The sequence shown here is derived from an EMBL/GenBank/DDBJ whole genome shotgun (WGS) entry which is preliminary data.</text>
</comment>